<feature type="transmembrane region" description="Helical" evidence="6">
    <location>
        <begin position="146"/>
        <end position="168"/>
    </location>
</feature>
<accession>A0A937K1N2</accession>
<dbReference type="InterPro" id="IPR044878">
    <property type="entry name" value="UbiA_sf"/>
</dbReference>
<reference evidence="7" key="1">
    <citation type="submission" date="2021-01" db="EMBL/GenBank/DDBJ databases">
        <title>Fulvivirga kasyanovii gen. nov., sp nov., a novel member of the phylum Bacteroidetes isolated from seawater in a mussel farm.</title>
        <authorList>
            <person name="Zhao L.-H."/>
            <person name="Wang Z.-J."/>
        </authorList>
    </citation>
    <scope>NUCLEOTIDE SEQUENCE</scope>
    <source>
        <strain evidence="7">2943</strain>
    </source>
</reference>
<keyword evidence="8" id="KW-1185">Reference proteome</keyword>
<feature type="transmembrane region" description="Helical" evidence="6">
    <location>
        <begin position="276"/>
        <end position="292"/>
    </location>
</feature>
<feature type="transmembrane region" description="Helical" evidence="6">
    <location>
        <begin position="219"/>
        <end position="238"/>
    </location>
</feature>
<dbReference type="Proteomes" id="UP000659388">
    <property type="component" value="Unassembled WGS sequence"/>
</dbReference>
<name>A0A937K1N2_9BACT</name>
<dbReference type="CDD" id="cd13961">
    <property type="entry name" value="PT_UbiA_DGGGPS"/>
    <property type="match status" value="1"/>
</dbReference>
<feature type="transmembrane region" description="Helical" evidence="6">
    <location>
        <begin position="23"/>
        <end position="42"/>
    </location>
</feature>
<evidence type="ECO:0000256" key="6">
    <source>
        <dbReference type="SAM" id="Phobius"/>
    </source>
</evidence>
<keyword evidence="3 6" id="KW-0812">Transmembrane</keyword>
<evidence type="ECO:0000256" key="3">
    <source>
        <dbReference type="ARBA" id="ARBA00022692"/>
    </source>
</evidence>
<feature type="transmembrane region" description="Helical" evidence="6">
    <location>
        <begin position="54"/>
        <end position="73"/>
    </location>
</feature>
<feature type="transmembrane region" description="Helical" evidence="6">
    <location>
        <begin position="115"/>
        <end position="137"/>
    </location>
</feature>
<keyword evidence="4 6" id="KW-1133">Transmembrane helix</keyword>
<dbReference type="InterPro" id="IPR050475">
    <property type="entry name" value="Prenyltransferase_related"/>
</dbReference>
<organism evidence="7 8">
    <name type="scientific">Fulvivirga sediminis</name>
    <dbReference type="NCBI Taxonomy" id="2803949"/>
    <lineage>
        <taxon>Bacteria</taxon>
        <taxon>Pseudomonadati</taxon>
        <taxon>Bacteroidota</taxon>
        <taxon>Cytophagia</taxon>
        <taxon>Cytophagales</taxon>
        <taxon>Fulvivirgaceae</taxon>
        <taxon>Fulvivirga</taxon>
    </lineage>
</organism>
<gene>
    <name evidence="7" type="ORF">JL102_12015</name>
</gene>
<dbReference type="Gene3D" id="1.20.120.1780">
    <property type="entry name" value="UbiA prenyltransferase"/>
    <property type="match status" value="1"/>
</dbReference>
<dbReference type="Pfam" id="PF01040">
    <property type="entry name" value="UbiA"/>
    <property type="match status" value="1"/>
</dbReference>
<protein>
    <submittedName>
        <fullName evidence="7">Geranylgeranylglycerol-phosphate geranylgeranyltransferase</fullName>
    </submittedName>
</protein>
<keyword evidence="2" id="KW-1003">Cell membrane</keyword>
<evidence type="ECO:0000313" key="8">
    <source>
        <dbReference type="Proteomes" id="UP000659388"/>
    </source>
</evidence>
<evidence type="ECO:0000256" key="2">
    <source>
        <dbReference type="ARBA" id="ARBA00022475"/>
    </source>
</evidence>
<comment type="subcellular location">
    <subcellularLocation>
        <location evidence="1">Membrane</location>
        <topology evidence="1">Multi-pass membrane protein</topology>
    </subcellularLocation>
</comment>
<dbReference type="RefSeq" id="WP_202244658.1">
    <property type="nucleotide sequence ID" value="NZ_JAESIY010000006.1"/>
</dbReference>
<dbReference type="NCBIfam" id="NF009513">
    <property type="entry name" value="PRK12872.1-3"/>
    <property type="match status" value="1"/>
</dbReference>
<proteinExistence type="predicted"/>
<dbReference type="InterPro" id="IPR000537">
    <property type="entry name" value="UbiA_prenyltransferase"/>
</dbReference>
<dbReference type="PANTHER" id="PTHR42723">
    <property type="entry name" value="CHLOROPHYLL SYNTHASE"/>
    <property type="match status" value="1"/>
</dbReference>
<evidence type="ECO:0000256" key="5">
    <source>
        <dbReference type="ARBA" id="ARBA00023136"/>
    </source>
</evidence>
<evidence type="ECO:0000256" key="1">
    <source>
        <dbReference type="ARBA" id="ARBA00004141"/>
    </source>
</evidence>
<dbReference type="GO" id="GO:0016020">
    <property type="term" value="C:membrane"/>
    <property type="evidence" value="ECO:0007669"/>
    <property type="project" value="UniProtKB-SubCell"/>
</dbReference>
<evidence type="ECO:0000313" key="7">
    <source>
        <dbReference type="EMBL" id="MBL3656862.1"/>
    </source>
</evidence>
<dbReference type="Gene3D" id="1.10.357.140">
    <property type="entry name" value="UbiA prenyltransferase"/>
    <property type="match status" value="1"/>
</dbReference>
<comment type="caution">
    <text evidence="7">The sequence shown here is derived from an EMBL/GenBank/DDBJ whole genome shotgun (WGS) entry which is preliminary data.</text>
</comment>
<evidence type="ECO:0000256" key="4">
    <source>
        <dbReference type="ARBA" id="ARBA00022989"/>
    </source>
</evidence>
<dbReference type="GO" id="GO:0016765">
    <property type="term" value="F:transferase activity, transferring alkyl or aryl (other than methyl) groups"/>
    <property type="evidence" value="ECO:0007669"/>
    <property type="project" value="InterPro"/>
</dbReference>
<dbReference type="AlphaFoldDB" id="A0A937K1N2"/>
<feature type="transmembrane region" description="Helical" evidence="6">
    <location>
        <begin position="244"/>
        <end position="264"/>
    </location>
</feature>
<dbReference type="PANTHER" id="PTHR42723:SF1">
    <property type="entry name" value="CHLOROPHYLL SYNTHASE, CHLOROPLASTIC"/>
    <property type="match status" value="1"/>
</dbReference>
<sequence length="293" mass="33477">MVADLKTKPNNFSLLGFIQVTRFWNLLIIFLAQYFTAVFLIDRSKGLLYYLQDYSLFLLSLSSVLIAAAGYIINDYYDVKIDLINKPERVVVGKTLKRRIAMISHTVLNFTGVSLGILLSYKIGLFNFVSAMLLWLYSNQLKRMPFIGNFVVALLTGLSIYIVGVLYYRVDELVISYSLFAFAFTLIREIIKDMEDLKGDASFGCKTLPVVYGLRKTKIIIYTLCIIFIVSLSMMAYLLVGTEMTYFCVGLVLPLSILVYKLYVSDTVKDFNYLSNYCKVIMLLGIMSMIFFK</sequence>
<dbReference type="EMBL" id="JAESIY010000006">
    <property type="protein sequence ID" value="MBL3656862.1"/>
    <property type="molecule type" value="Genomic_DNA"/>
</dbReference>
<feature type="transmembrane region" description="Helical" evidence="6">
    <location>
        <begin position="174"/>
        <end position="191"/>
    </location>
</feature>
<keyword evidence="5 6" id="KW-0472">Membrane</keyword>